<dbReference type="EMBL" id="MN740772">
    <property type="protein sequence ID" value="QHU10861.1"/>
    <property type="molecule type" value="Genomic_DNA"/>
</dbReference>
<feature type="region of interest" description="Disordered" evidence="1">
    <location>
        <begin position="1"/>
        <end position="22"/>
    </location>
</feature>
<organism evidence="2">
    <name type="scientific">viral metagenome</name>
    <dbReference type="NCBI Taxonomy" id="1070528"/>
    <lineage>
        <taxon>unclassified sequences</taxon>
        <taxon>metagenomes</taxon>
        <taxon>organismal metagenomes</taxon>
    </lineage>
</organism>
<accession>A0A6C0K132</accession>
<evidence type="ECO:0000313" key="2">
    <source>
        <dbReference type="EMBL" id="QHU10861.1"/>
    </source>
</evidence>
<proteinExistence type="predicted"/>
<feature type="compositionally biased region" description="Basic and acidic residues" evidence="1">
    <location>
        <begin position="7"/>
        <end position="21"/>
    </location>
</feature>
<dbReference type="AlphaFoldDB" id="A0A6C0K132"/>
<reference evidence="2" key="1">
    <citation type="journal article" date="2020" name="Nature">
        <title>Giant virus diversity and host interactions through global metagenomics.</title>
        <authorList>
            <person name="Schulz F."/>
            <person name="Roux S."/>
            <person name="Paez-Espino D."/>
            <person name="Jungbluth S."/>
            <person name="Walsh D.A."/>
            <person name="Denef V.J."/>
            <person name="McMahon K.D."/>
            <person name="Konstantinidis K.T."/>
            <person name="Eloe-Fadrosh E.A."/>
            <person name="Kyrpides N.C."/>
            <person name="Woyke T."/>
        </authorList>
    </citation>
    <scope>NUCLEOTIDE SEQUENCE</scope>
    <source>
        <strain evidence="2">GVMAG-S-1101165-83</strain>
    </source>
</reference>
<name>A0A6C0K132_9ZZZZ</name>
<protein>
    <submittedName>
        <fullName evidence="2">Uncharacterized protein</fullName>
    </submittedName>
</protein>
<sequence length="184" mass="22541">MSNNIFKTDRKSNNRNNDRHYLSNSFRSTREPVVKKFEIKDEDFPELCVEGQNKKENVLQYKNATLKSNEVEEEQTNNLNLKPGWSRIYYDKNRKLVIEKYSHYCDEDFHTCAQRVIQTLIDKWENERINYNNLYGEGEYERIYYMPKRESDNYYEHESDDEDYFVEEATKDEYDDDPQYYDLY</sequence>
<evidence type="ECO:0000256" key="1">
    <source>
        <dbReference type="SAM" id="MobiDB-lite"/>
    </source>
</evidence>